<sequence>MRLLEDGHWPLSWTGWPRSARPGRSAKPPTAPQATDGFSPFTMEELSKAIDFTASLIEQSLGKASKDEVLVYLGDNDIRYLVFVVACQKTSYKPFLPSTQNSIDVQAELLERTGCSGILFSASYADYAHSVGGGTPAIQVPDIERMVADFSGSFLYDTPYDAIEDQSAIIIHSSGTTGIPKAIPLTHGFLGTLDKQSQVPVPEGRQSAIPNRLSHDDLFLSTAPFFHIMGIFAGIMSIYRGTPFIYPPPTTTGLTVDSLIQTIQAAQPTVAVITPSHIEAVGRSDSALETLSTLRMVCVGGAPLAPEIGAALNKRTNLVSVMGASELGLVLSLVPQNKADWEYFEWNPNYGVRMDACGDADAAGKNENDNNNNTLFFELVIPRSGGGGGAGRDIHGIFHTFPHLKTEYRTKDVFSRHPTRPNLWKYEGRLDDTITLADGTKINPVPMEKVIEGHRLVSRAVVIGQRRPRAAVLVEPAEGEEAEELIRDSGSSVSAFARAIWSSVEQANRLVPDQGRIGIMRVGLASAEKPFRTTPKGSTQRRKVLEEYAAEIDGIYEREEYWYNLFRNG</sequence>
<organism evidence="5 6">
    <name type="scientific">Aspergillus sydowii CBS 593.65</name>
    <dbReference type="NCBI Taxonomy" id="1036612"/>
    <lineage>
        <taxon>Eukaryota</taxon>
        <taxon>Fungi</taxon>
        <taxon>Dikarya</taxon>
        <taxon>Ascomycota</taxon>
        <taxon>Pezizomycotina</taxon>
        <taxon>Eurotiomycetes</taxon>
        <taxon>Eurotiomycetidae</taxon>
        <taxon>Eurotiales</taxon>
        <taxon>Aspergillaceae</taxon>
        <taxon>Aspergillus</taxon>
        <taxon>Aspergillus subgen. Nidulantes</taxon>
    </lineage>
</organism>
<evidence type="ECO:0000313" key="6">
    <source>
        <dbReference type="Proteomes" id="UP000184356"/>
    </source>
</evidence>
<dbReference type="PANTHER" id="PTHR43439">
    <property type="entry name" value="PHENYLACETATE-COENZYME A LIGASE"/>
    <property type="match status" value="1"/>
</dbReference>
<protein>
    <recommendedName>
        <fullName evidence="4">AMP-dependent synthetase/ligase domain-containing protein</fullName>
    </recommendedName>
</protein>
<dbReference type="PROSITE" id="PS00455">
    <property type="entry name" value="AMP_BINDING"/>
    <property type="match status" value="1"/>
</dbReference>
<evidence type="ECO:0000259" key="4">
    <source>
        <dbReference type="Pfam" id="PF00501"/>
    </source>
</evidence>
<dbReference type="VEuPathDB" id="FungiDB:ASPSYDRAFT_48199"/>
<evidence type="ECO:0000256" key="2">
    <source>
        <dbReference type="ARBA" id="ARBA00022553"/>
    </source>
</evidence>
<evidence type="ECO:0000313" key="5">
    <source>
        <dbReference type="EMBL" id="OJJ55926.1"/>
    </source>
</evidence>
<dbReference type="InterPro" id="IPR051414">
    <property type="entry name" value="Adenylate-forming_Reductase"/>
</dbReference>
<dbReference type="EMBL" id="KV878591">
    <property type="protein sequence ID" value="OJJ55926.1"/>
    <property type="molecule type" value="Genomic_DNA"/>
</dbReference>
<reference evidence="6" key="1">
    <citation type="journal article" date="2017" name="Genome Biol.">
        <title>Comparative genomics reveals high biological diversity and specific adaptations in the industrially and medically important fungal genus Aspergillus.</title>
        <authorList>
            <person name="de Vries R.P."/>
            <person name="Riley R."/>
            <person name="Wiebenga A."/>
            <person name="Aguilar-Osorio G."/>
            <person name="Amillis S."/>
            <person name="Uchima C.A."/>
            <person name="Anderluh G."/>
            <person name="Asadollahi M."/>
            <person name="Askin M."/>
            <person name="Barry K."/>
            <person name="Battaglia E."/>
            <person name="Bayram O."/>
            <person name="Benocci T."/>
            <person name="Braus-Stromeyer S.A."/>
            <person name="Caldana C."/>
            <person name="Canovas D."/>
            <person name="Cerqueira G.C."/>
            <person name="Chen F."/>
            <person name="Chen W."/>
            <person name="Choi C."/>
            <person name="Clum A."/>
            <person name="Dos Santos R.A."/>
            <person name="Damasio A.R."/>
            <person name="Diallinas G."/>
            <person name="Emri T."/>
            <person name="Fekete E."/>
            <person name="Flipphi M."/>
            <person name="Freyberg S."/>
            <person name="Gallo A."/>
            <person name="Gournas C."/>
            <person name="Habgood R."/>
            <person name="Hainaut M."/>
            <person name="Harispe M.L."/>
            <person name="Henrissat B."/>
            <person name="Hilden K.S."/>
            <person name="Hope R."/>
            <person name="Hossain A."/>
            <person name="Karabika E."/>
            <person name="Karaffa L."/>
            <person name="Karanyi Z."/>
            <person name="Krasevec N."/>
            <person name="Kuo A."/>
            <person name="Kusch H."/>
            <person name="LaButti K."/>
            <person name="Lagendijk E.L."/>
            <person name="Lapidus A."/>
            <person name="Levasseur A."/>
            <person name="Lindquist E."/>
            <person name="Lipzen A."/>
            <person name="Logrieco A.F."/>
            <person name="MacCabe A."/>
            <person name="Maekelae M.R."/>
            <person name="Malavazi I."/>
            <person name="Melin P."/>
            <person name="Meyer V."/>
            <person name="Mielnichuk N."/>
            <person name="Miskei M."/>
            <person name="Molnar A.P."/>
            <person name="Mule G."/>
            <person name="Ngan C.Y."/>
            <person name="Orejas M."/>
            <person name="Orosz E."/>
            <person name="Ouedraogo J.P."/>
            <person name="Overkamp K.M."/>
            <person name="Park H.-S."/>
            <person name="Perrone G."/>
            <person name="Piumi F."/>
            <person name="Punt P.J."/>
            <person name="Ram A.F."/>
            <person name="Ramon A."/>
            <person name="Rauscher S."/>
            <person name="Record E."/>
            <person name="Riano-Pachon D.M."/>
            <person name="Robert V."/>
            <person name="Roehrig J."/>
            <person name="Ruller R."/>
            <person name="Salamov A."/>
            <person name="Salih N.S."/>
            <person name="Samson R.A."/>
            <person name="Sandor E."/>
            <person name="Sanguinetti M."/>
            <person name="Schuetze T."/>
            <person name="Sepcic K."/>
            <person name="Shelest E."/>
            <person name="Sherlock G."/>
            <person name="Sophianopoulou V."/>
            <person name="Squina F.M."/>
            <person name="Sun H."/>
            <person name="Susca A."/>
            <person name="Todd R.B."/>
            <person name="Tsang A."/>
            <person name="Unkles S.E."/>
            <person name="van de Wiele N."/>
            <person name="van Rossen-Uffink D."/>
            <person name="Oliveira J.V."/>
            <person name="Vesth T.C."/>
            <person name="Visser J."/>
            <person name="Yu J.-H."/>
            <person name="Zhou M."/>
            <person name="Andersen M.R."/>
            <person name="Archer D.B."/>
            <person name="Baker S.E."/>
            <person name="Benoit I."/>
            <person name="Brakhage A.A."/>
            <person name="Braus G.H."/>
            <person name="Fischer R."/>
            <person name="Frisvad J.C."/>
            <person name="Goldman G.H."/>
            <person name="Houbraken J."/>
            <person name="Oakley B."/>
            <person name="Pocsi I."/>
            <person name="Scazzocchio C."/>
            <person name="Seiboth B."/>
            <person name="vanKuyk P.A."/>
            <person name="Wortman J."/>
            <person name="Dyer P.S."/>
            <person name="Grigoriev I.V."/>
        </authorList>
    </citation>
    <scope>NUCLEOTIDE SEQUENCE [LARGE SCALE GENOMIC DNA]</scope>
    <source>
        <strain evidence="6">CBS 593.65</strain>
    </source>
</reference>
<feature type="domain" description="AMP-dependent synthetase/ligase" evidence="4">
    <location>
        <begin position="27"/>
        <end position="341"/>
    </location>
</feature>
<dbReference type="InterPro" id="IPR000873">
    <property type="entry name" value="AMP-dep_synth/lig_dom"/>
</dbReference>
<dbReference type="RefSeq" id="XP_040699732.1">
    <property type="nucleotide sequence ID" value="XM_040847581.1"/>
</dbReference>
<keyword evidence="6" id="KW-1185">Reference proteome</keyword>
<accession>A0A1L9T931</accession>
<evidence type="ECO:0000256" key="3">
    <source>
        <dbReference type="SAM" id="MobiDB-lite"/>
    </source>
</evidence>
<keyword evidence="2" id="KW-0597">Phosphoprotein</keyword>
<dbReference type="Gene3D" id="3.40.50.12780">
    <property type="entry name" value="N-terminal domain of ligase-like"/>
    <property type="match status" value="1"/>
</dbReference>
<gene>
    <name evidence="5" type="ORF">ASPSYDRAFT_48199</name>
</gene>
<dbReference type="InterPro" id="IPR020845">
    <property type="entry name" value="AMP-binding_CS"/>
</dbReference>
<proteinExistence type="predicted"/>
<dbReference type="AlphaFoldDB" id="A0A1L9T931"/>
<dbReference type="OrthoDB" id="429813at2759"/>
<dbReference type="PANTHER" id="PTHR43439:SF2">
    <property type="entry name" value="ENZYME, PUTATIVE (JCVI)-RELATED"/>
    <property type="match status" value="1"/>
</dbReference>
<dbReference type="Pfam" id="PF00501">
    <property type="entry name" value="AMP-binding"/>
    <property type="match status" value="1"/>
</dbReference>
<keyword evidence="1" id="KW-0596">Phosphopantetheine</keyword>
<dbReference type="Proteomes" id="UP000184356">
    <property type="component" value="Unassembled WGS sequence"/>
</dbReference>
<dbReference type="InterPro" id="IPR042099">
    <property type="entry name" value="ANL_N_sf"/>
</dbReference>
<dbReference type="STRING" id="1036612.A0A1L9T931"/>
<feature type="region of interest" description="Disordered" evidence="3">
    <location>
        <begin position="19"/>
        <end position="38"/>
    </location>
</feature>
<evidence type="ECO:0000256" key="1">
    <source>
        <dbReference type="ARBA" id="ARBA00022450"/>
    </source>
</evidence>
<dbReference type="SUPFAM" id="SSF56801">
    <property type="entry name" value="Acetyl-CoA synthetase-like"/>
    <property type="match status" value="1"/>
</dbReference>
<name>A0A1L9T931_9EURO</name>
<dbReference type="Pfam" id="PF23562">
    <property type="entry name" value="AMP-binding_C_3"/>
    <property type="match status" value="1"/>
</dbReference>
<dbReference type="GeneID" id="63763654"/>